<organism evidence="2">
    <name type="scientific">Clastoptera arizonana</name>
    <name type="common">Arizona spittle bug</name>
    <dbReference type="NCBI Taxonomy" id="38151"/>
    <lineage>
        <taxon>Eukaryota</taxon>
        <taxon>Metazoa</taxon>
        <taxon>Ecdysozoa</taxon>
        <taxon>Arthropoda</taxon>
        <taxon>Hexapoda</taxon>
        <taxon>Insecta</taxon>
        <taxon>Pterygota</taxon>
        <taxon>Neoptera</taxon>
        <taxon>Paraneoptera</taxon>
        <taxon>Hemiptera</taxon>
        <taxon>Auchenorrhyncha</taxon>
        <taxon>Cercopoidea</taxon>
        <taxon>Clastopteridae</taxon>
        <taxon>Clastoptera</taxon>
    </lineage>
</organism>
<feature type="non-terminal residue" evidence="2">
    <location>
        <position position="1"/>
    </location>
</feature>
<evidence type="ECO:0000313" key="1">
    <source>
        <dbReference type="EMBL" id="JAS08927.1"/>
    </source>
</evidence>
<protein>
    <submittedName>
        <fullName evidence="2">Uncharacterized protein</fullName>
    </submittedName>
</protein>
<gene>
    <name evidence="2" type="ORF">g.23752</name>
    <name evidence="1" type="ORF">g.23753</name>
</gene>
<accession>A0A1B6EAW3</accession>
<dbReference type="SUPFAM" id="SSF54060">
    <property type="entry name" value="His-Me finger endonucleases"/>
    <property type="match status" value="1"/>
</dbReference>
<reference evidence="2" key="1">
    <citation type="submission" date="2015-12" db="EMBL/GenBank/DDBJ databases">
        <title>De novo transcriptome assembly of four potential Pierce s Disease insect vectors from Arizona vineyards.</title>
        <authorList>
            <person name="Tassone E.E."/>
        </authorList>
    </citation>
    <scope>NUCLEOTIDE SEQUENCE</scope>
</reference>
<dbReference type="EMBL" id="GEDC01002212">
    <property type="protein sequence ID" value="JAS35086.1"/>
    <property type="molecule type" value="Transcribed_RNA"/>
</dbReference>
<evidence type="ECO:0000313" key="2">
    <source>
        <dbReference type="EMBL" id="JAS35086.1"/>
    </source>
</evidence>
<proteinExistence type="predicted"/>
<name>A0A1B6EAW3_9HEMI</name>
<dbReference type="InterPro" id="IPR044925">
    <property type="entry name" value="His-Me_finger_sf"/>
</dbReference>
<sequence>FAKKTKLDLKITTGVYKTLQLEDDNGIPHNMFLEPVRKLIPIPKYIWKLVEDQGSKSCIFFIVFNDPFAKVLPPPFCEDFCRMYRWPYYLKSIEKGSISCCKFTDVAKRIGVRSRCKNVLTNNVISHQKYMTVKKIGNFSLLNRQKIFNHLFRI</sequence>
<dbReference type="EMBL" id="GEDC01028371">
    <property type="protein sequence ID" value="JAS08927.1"/>
    <property type="molecule type" value="Transcribed_RNA"/>
</dbReference>
<dbReference type="AlphaFoldDB" id="A0A1B6EAW3"/>